<proteinExistence type="predicted"/>
<protein>
    <recommendedName>
        <fullName evidence="1">SH2 domain-containing protein</fullName>
    </recommendedName>
</protein>
<dbReference type="EMBL" id="NEDP02005591">
    <property type="protein sequence ID" value="OWF37348.1"/>
    <property type="molecule type" value="Genomic_DNA"/>
</dbReference>
<dbReference type="Pfam" id="PF00017">
    <property type="entry name" value="SH2"/>
    <property type="match status" value="1"/>
</dbReference>
<gene>
    <name evidence="2" type="ORF">KP79_PYT18359</name>
</gene>
<accession>A0A210PLH1</accession>
<dbReference type="Gene3D" id="3.30.505.10">
    <property type="entry name" value="SH2 domain"/>
    <property type="match status" value="1"/>
</dbReference>
<reference evidence="2 3" key="1">
    <citation type="journal article" date="2017" name="Nat. Ecol. Evol.">
        <title>Scallop genome provides insights into evolution of bilaterian karyotype and development.</title>
        <authorList>
            <person name="Wang S."/>
            <person name="Zhang J."/>
            <person name="Jiao W."/>
            <person name="Li J."/>
            <person name="Xun X."/>
            <person name="Sun Y."/>
            <person name="Guo X."/>
            <person name="Huan P."/>
            <person name="Dong B."/>
            <person name="Zhang L."/>
            <person name="Hu X."/>
            <person name="Sun X."/>
            <person name="Wang J."/>
            <person name="Zhao C."/>
            <person name="Wang Y."/>
            <person name="Wang D."/>
            <person name="Huang X."/>
            <person name="Wang R."/>
            <person name="Lv J."/>
            <person name="Li Y."/>
            <person name="Zhang Z."/>
            <person name="Liu B."/>
            <person name="Lu W."/>
            <person name="Hui Y."/>
            <person name="Liang J."/>
            <person name="Zhou Z."/>
            <person name="Hou R."/>
            <person name="Li X."/>
            <person name="Liu Y."/>
            <person name="Li H."/>
            <person name="Ning X."/>
            <person name="Lin Y."/>
            <person name="Zhao L."/>
            <person name="Xing Q."/>
            <person name="Dou J."/>
            <person name="Li Y."/>
            <person name="Mao J."/>
            <person name="Guo H."/>
            <person name="Dou H."/>
            <person name="Li T."/>
            <person name="Mu C."/>
            <person name="Jiang W."/>
            <person name="Fu Q."/>
            <person name="Fu X."/>
            <person name="Miao Y."/>
            <person name="Liu J."/>
            <person name="Yu Q."/>
            <person name="Li R."/>
            <person name="Liao H."/>
            <person name="Li X."/>
            <person name="Kong Y."/>
            <person name="Jiang Z."/>
            <person name="Chourrout D."/>
            <person name="Li R."/>
            <person name="Bao Z."/>
        </authorList>
    </citation>
    <scope>NUCLEOTIDE SEQUENCE [LARGE SCALE GENOMIC DNA]</scope>
    <source>
        <strain evidence="2 3">PY_sf001</strain>
    </source>
</reference>
<keyword evidence="3" id="KW-1185">Reference proteome</keyword>
<evidence type="ECO:0000313" key="2">
    <source>
        <dbReference type="EMBL" id="OWF37348.1"/>
    </source>
</evidence>
<evidence type="ECO:0000259" key="1">
    <source>
        <dbReference type="Pfam" id="PF00017"/>
    </source>
</evidence>
<dbReference type="OrthoDB" id="6407613at2759"/>
<evidence type="ECO:0000313" key="3">
    <source>
        <dbReference type="Proteomes" id="UP000242188"/>
    </source>
</evidence>
<dbReference type="CDD" id="cd00173">
    <property type="entry name" value="SH2"/>
    <property type="match status" value="1"/>
</dbReference>
<dbReference type="AlphaFoldDB" id="A0A210PLH1"/>
<name>A0A210PLH1_MIZYE</name>
<feature type="domain" description="SH2" evidence="1">
    <location>
        <begin position="27"/>
        <end position="93"/>
    </location>
</feature>
<organism evidence="2 3">
    <name type="scientific">Mizuhopecten yessoensis</name>
    <name type="common">Japanese scallop</name>
    <name type="synonym">Patinopecten yessoensis</name>
    <dbReference type="NCBI Taxonomy" id="6573"/>
    <lineage>
        <taxon>Eukaryota</taxon>
        <taxon>Metazoa</taxon>
        <taxon>Spiralia</taxon>
        <taxon>Lophotrochozoa</taxon>
        <taxon>Mollusca</taxon>
        <taxon>Bivalvia</taxon>
        <taxon>Autobranchia</taxon>
        <taxon>Pteriomorphia</taxon>
        <taxon>Pectinida</taxon>
        <taxon>Pectinoidea</taxon>
        <taxon>Pectinidae</taxon>
        <taxon>Mizuhopecten</taxon>
    </lineage>
</organism>
<dbReference type="SUPFAM" id="SSF55550">
    <property type="entry name" value="SH2 domain"/>
    <property type="match status" value="1"/>
</dbReference>
<sequence length="290" mass="33021">MGFGISKQVTINQRNKDSPRSTVIVFSKEDAESVLKGEETGTYLLYRDHDTDRLYLSLRSSDYVEHHRVNFEDNLYYMDNQPYPYLDSIVLYHQKHRLNGTKLTHHAQLSARTVKMFTMKVTARNGNVVTDDSVASDDAEVPGDDVRIPGIEHTNDMVLGRQRISKSSGRLWMSGMQKSLKRMSVSESYDLQEGIYSTRNDIQPNSPVRGNGHVTHLAAEESDESDDLDDVRKYMFENEEGLTEHNSASNNNIVSGRYSGYVVDESDIELCEDQSSLFEDESNILYCSHL</sequence>
<dbReference type="Proteomes" id="UP000242188">
    <property type="component" value="Unassembled WGS sequence"/>
</dbReference>
<dbReference type="InterPro" id="IPR000980">
    <property type="entry name" value="SH2"/>
</dbReference>
<dbReference type="InterPro" id="IPR036860">
    <property type="entry name" value="SH2_dom_sf"/>
</dbReference>
<comment type="caution">
    <text evidence="2">The sequence shown here is derived from an EMBL/GenBank/DDBJ whole genome shotgun (WGS) entry which is preliminary data.</text>
</comment>